<feature type="transmembrane region" description="Helical" evidence="7">
    <location>
        <begin position="45"/>
        <end position="62"/>
    </location>
</feature>
<dbReference type="PANTHER" id="PTHR43840">
    <property type="entry name" value="MITOCHONDRIAL METAL TRANSPORTER 1-RELATED"/>
    <property type="match status" value="1"/>
</dbReference>
<keyword evidence="5 7" id="KW-1133">Transmembrane helix</keyword>
<feature type="transmembrane region" description="Helical" evidence="7">
    <location>
        <begin position="14"/>
        <end position="33"/>
    </location>
</feature>
<name>A0A7D5I3Z1_9EURY</name>
<dbReference type="Proteomes" id="UP000509594">
    <property type="component" value="Chromosome"/>
</dbReference>
<evidence type="ECO:0000256" key="2">
    <source>
        <dbReference type="ARBA" id="ARBA00008114"/>
    </source>
</evidence>
<dbReference type="InterPro" id="IPR058533">
    <property type="entry name" value="Cation_efflux_TM"/>
</dbReference>
<dbReference type="InterPro" id="IPR036837">
    <property type="entry name" value="Cation_efflux_CTD_sf"/>
</dbReference>
<feature type="domain" description="Cation efflux protein cytoplasmic" evidence="9">
    <location>
        <begin position="214"/>
        <end position="287"/>
    </location>
</feature>
<gene>
    <name evidence="10" type="ORF">HWN40_05665</name>
</gene>
<dbReference type="Gene3D" id="1.20.1510.10">
    <property type="entry name" value="Cation efflux protein transmembrane domain"/>
    <property type="match status" value="1"/>
</dbReference>
<dbReference type="OrthoDB" id="8907at2157"/>
<dbReference type="Pfam" id="PF16916">
    <property type="entry name" value="ZT_dimer"/>
    <property type="match status" value="1"/>
</dbReference>
<evidence type="ECO:0000259" key="8">
    <source>
        <dbReference type="Pfam" id="PF01545"/>
    </source>
</evidence>
<dbReference type="GO" id="GO:0015341">
    <property type="term" value="F:zinc efflux antiporter activity"/>
    <property type="evidence" value="ECO:0007669"/>
    <property type="project" value="TreeGrafter"/>
</dbReference>
<keyword evidence="6 7" id="KW-0472">Membrane</keyword>
<dbReference type="GeneID" id="55821142"/>
<dbReference type="Gene3D" id="3.30.70.1350">
    <property type="entry name" value="Cation efflux protein, cytoplasmic domain"/>
    <property type="match status" value="1"/>
</dbReference>
<evidence type="ECO:0000313" key="11">
    <source>
        <dbReference type="Proteomes" id="UP000509594"/>
    </source>
</evidence>
<evidence type="ECO:0000256" key="6">
    <source>
        <dbReference type="ARBA" id="ARBA00023136"/>
    </source>
</evidence>
<reference evidence="10 11" key="1">
    <citation type="submission" date="2020-06" db="EMBL/GenBank/DDBJ databases">
        <title>Methanolobus halotolerans sp. nov., isolated from a saline lake Tus in Siberia.</title>
        <authorList>
            <person name="Shen Y."/>
            <person name="Chen S.-C."/>
            <person name="Lai M.-C."/>
            <person name="Huang H.-H."/>
            <person name="Chiu H.-H."/>
            <person name="Tang S.-L."/>
            <person name="Rogozin D.Y."/>
            <person name="Degermendzhy A.G."/>
        </authorList>
    </citation>
    <scope>NUCLEOTIDE SEQUENCE [LARGE SCALE GENOMIC DNA]</scope>
    <source>
        <strain evidence="10 11">DSM 21339</strain>
    </source>
</reference>
<dbReference type="GO" id="GO:0005886">
    <property type="term" value="C:plasma membrane"/>
    <property type="evidence" value="ECO:0007669"/>
    <property type="project" value="TreeGrafter"/>
</dbReference>
<evidence type="ECO:0000256" key="3">
    <source>
        <dbReference type="ARBA" id="ARBA00022448"/>
    </source>
</evidence>
<dbReference type="GO" id="GO:0015086">
    <property type="term" value="F:cadmium ion transmembrane transporter activity"/>
    <property type="evidence" value="ECO:0007669"/>
    <property type="project" value="TreeGrafter"/>
</dbReference>
<evidence type="ECO:0000256" key="5">
    <source>
        <dbReference type="ARBA" id="ARBA00022989"/>
    </source>
</evidence>
<dbReference type="KEGG" id="mzi:HWN40_05665"/>
<dbReference type="RefSeq" id="WP_176964824.1">
    <property type="nucleotide sequence ID" value="NZ_CP058215.1"/>
</dbReference>
<keyword evidence="11" id="KW-1185">Reference proteome</keyword>
<comment type="similarity">
    <text evidence="2">Belongs to the cation diffusion facilitator (CDF) transporter (TC 2.A.4) family.</text>
</comment>
<dbReference type="NCBIfam" id="TIGR01297">
    <property type="entry name" value="CDF"/>
    <property type="match status" value="1"/>
</dbReference>
<dbReference type="GO" id="GO:0015093">
    <property type="term" value="F:ferrous iron transmembrane transporter activity"/>
    <property type="evidence" value="ECO:0007669"/>
    <property type="project" value="TreeGrafter"/>
</dbReference>
<dbReference type="PANTHER" id="PTHR43840:SF15">
    <property type="entry name" value="MITOCHONDRIAL METAL TRANSPORTER 1-RELATED"/>
    <property type="match status" value="1"/>
</dbReference>
<evidence type="ECO:0000256" key="4">
    <source>
        <dbReference type="ARBA" id="ARBA00022692"/>
    </source>
</evidence>
<dbReference type="InterPro" id="IPR002524">
    <property type="entry name" value="Cation_efflux"/>
</dbReference>
<dbReference type="SUPFAM" id="SSF160240">
    <property type="entry name" value="Cation efflux protein cytoplasmic domain-like"/>
    <property type="match status" value="1"/>
</dbReference>
<protein>
    <submittedName>
        <fullName evidence="10">Cation transporter</fullName>
    </submittedName>
</protein>
<comment type="subcellular location">
    <subcellularLocation>
        <location evidence="1">Membrane</location>
        <topology evidence="1">Multi-pass membrane protein</topology>
    </subcellularLocation>
</comment>
<evidence type="ECO:0000256" key="1">
    <source>
        <dbReference type="ARBA" id="ARBA00004141"/>
    </source>
</evidence>
<feature type="transmembrane region" description="Helical" evidence="7">
    <location>
        <begin position="160"/>
        <end position="177"/>
    </location>
</feature>
<dbReference type="InterPro" id="IPR027470">
    <property type="entry name" value="Cation_efflux_CTD"/>
</dbReference>
<feature type="transmembrane region" description="Helical" evidence="7">
    <location>
        <begin position="83"/>
        <end position="103"/>
    </location>
</feature>
<dbReference type="FunFam" id="1.20.1510.10:FF:000006">
    <property type="entry name" value="Divalent cation efflux transporter"/>
    <property type="match status" value="1"/>
</dbReference>
<evidence type="ECO:0000256" key="7">
    <source>
        <dbReference type="SAM" id="Phobius"/>
    </source>
</evidence>
<feature type="transmembrane region" description="Helical" evidence="7">
    <location>
        <begin position="115"/>
        <end position="133"/>
    </location>
</feature>
<sequence length="297" mass="33031">MQTKGSRFRKIQRVMWYVLFLNLAVAIAKIAYGMWTNVLSMQSDGYHSLFDGVSNVIGLIGIQIASKPPDREHPYGHRKFETLAAFFIAFILGIVAFEIVRSALERFGNGNSPEVTTISFLVMLGTMAVNYTVSTYEKKKGTELQSEVLLADSAHTRSDIYVSISVLLGLVAIRAGYPIVDPIISILVAIVILHAGLEIIFSSASILCDESRIDPEKIFNIVCSVEGVYSCHNIRTRGPEGNVYVDLHVEVDPTMPTYKSHTVAHIVQYRLKEAFEGIEEVLVHVEPADGNNNYNYK</sequence>
<evidence type="ECO:0000259" key="9">
    <source>
        <dbReference type="Pfam" id="PF16916"/>
    </source>
</evidence>
<dbReference type="InterPro" id="IPR050291">
    <property type="entry name" value="CDF_Transporter"/>
</dbReference>
<proteinExistence type="inferred from homology"/>
<evidence type="ECO:0000313" key="10">
    <source>
        <dbReference type="EMBL" id="QLC49768.1"/>
    </source>
</evidence>
<feature type="domain" description="Cation efflux protein transmembrane" evidence="8">
    <location>
        <begin position="16"/>
        <end position="208"/>
    </location>
</feature>
<dbReference type="AlphaFoldDB" id="A0A7D5I3Z1"/>
<keyword evidence="3" id="KW-0813">Transport</keyword>
<dbReference type="Pfam" id="PF01545">
    <property type="entry name" value="Cation_efflux"/>
    <property type="match status" value="1"/>
</dbReference>
<organism evidence="10 11">
    <name type="scientific">Methanolobus zinderi</name>
    <dbReference type="NCBI Taxonomy" id="536044"/>
    <lineage>
        <taxon>Archaea</taxon>
        <taxon>Methanobacteriati</taxon>
        <taxon>Methanobacteriota</taxon>
        <taxon>Stenosarchaea group</taxon>
        <taxon>Methanomicrobia</taxon>
        <taxon>Methanosarcinales</taxon>
        <taxon>Methanosarcinaceae</taxon>
        <taxon>Methanolobus</taxon>
    </lineage>
</organism>
<dbReference type="GO" id="GO:0006882">
    <property type="term" value="P:intracellular zinc ion homeostasis"/>
    <property type="evidence" value="ECO:0007669"/>
    <property type="project" value="TreeGrafter"/>
</dbReference>
<keyword evidence="4 7" id="KW-0812">Transmembrane</keyword>
<dbReference type="SUPFAM" id="SSF161111">
    <property type="entry name" value="Cation efflux protein transmembrane domain-like"/>
    <property type="match status" value="1"/>
</dbReference>
<dbReference type="EMBL" id="CP058215">
    <property type="protein sequence ID" value="QLC49768.1"/>
    <property type="molecule type" value="Genomic_DNA"/>
</dbReference>
<accession>A0A7D5I3Z1</accession>
<feature type="transmembrane region" description="Helical" evidence="7">
    <location>
        <begin position="183"/>
        <end position="208"/>
    </location>
</feature>
<dbReference type="InterPro" id="IPR027469">
    <property type="entry name" value="Cation_efflux_TMD_sf"/>
</dbReference>